<dbReference type="GO" id="GO:0003676">
    <property type="term" value="F:nucleic acid binding"/>
    <property type="evidence" value="ECO:0007669"/>
    <property type="project" value="InterPro"/>
</dbReference>
<protein>
    <submittedName>
        <fullName evidence="2">HNH endonuclease</fullName>
    </submittedName>
</protein>
<gene>
    <name evidence="2" type="ORF">HA520_15035</name>
</gene>
<dbReference type="CDD" id="cd00085">
    <property type="entry name" value="HNHc"/>
    <property type="match status" value="1"/>
</dbReference>
<dbReference type="Pfam" id="PF01844">
    <property type="entry name" value="HNH"/>
    <property type="match status" value="1"/>
</dbReference>
<name>A0AA44C911_9GAMM</name>
<dbReference type="Gene3D" id="1.10.30.50">
    <property type="match status" value="1"/>
</dbReference>
<dbReference type="RefSeq" id="WP_165893260.1">
    <property type="nucleotide sequence ID" value="NZ_JAAPAP010000011.1"/>
</dbReference>
<dbReference type="GO" id="GO:0008270">
    <property type="term" value="F:zinc ion binding"/>
    <property type="evidence" value="ECO:0007669"/>
    <property type="project" value="InterPro"/>
</dbReference>
<comment type="caution">
    <text evidence="2">The sequence shown here is derived from an EMBL/GenBank/DDBJ whole genome shotgun (WGS) entry which is preliminary data.</text>
</comment>
<keyword evidence="2" id="KW-0378">Hydrolase</keyword>
<dbReference type="EMBL" id="JAAPAP010000011">
    <property type="protein sequence ID" value="NHN78577.1"/>
    <property type="molecule type" value="Genomic_DNA"/>
</dbReference>
<dbReference type="AlphaFoldDB" id="A0AA44C911"/>
<organism evidence="2 3">
    <name type="scientific">Azotobacter chroococcum</name>
    <dbReference type="NCBI Taxonomy" id="353"/>
    <lineage>
        <taxon>Bacteria</taxon>
        <taxon>Pseudomonadati</taxon>
        <taxon>Pseudomonadota</taxon>
        <taxon>Gammaproteobacteria</taxon>
        <taxon>Pseudomonadales</taxon>
        <taxon>Pseudomonadaceae</taxon>
        <taxon>Azotobacter</taxon>
    </lineage>
</organism>
<evidence type="ECO:0000313" key="2">
    <source>
        <dbReference type="EMBL" id="NHN78577.1"/>
    </source>
</evidence>
<keyword evidence="2" id="KW-0540">Nuclease</keyword>
<dbReference type="InterPro" id="IPR003615">
    <property type="entry name" value="HNH_nuc"/>
</dbReference>
<evidence type="ECO:0000259" key="1">
    <source>
        <dbReference type="Pfam" id="PF01844"/>
    </source>
</evidence>
<dbReference type="Proteomes" id="UP000736384">
    <property type="component" value="Unassembled WGS sequence"/>
</dbReference>
<accession>A0AA44C911</accession>
<dbReference type="InterPro" id="IPR002711">
    <property type="entry name" value="HNH"/>
</dbReference>
<proteinExistence type="predicted"/>
<sequence length="133" mass="15240">MARHAPRPCIHPGCGRLVDTGSYCGEHQALADLRRAEQRRKVHVQYNRTRSESDSFYGSVAWRRFRNSYLILHPDCEVCLAHGLVVEAKVVDHIKPYKERPDLGLDESNMRSLCRACDNRLRHDRTGRGGSKV</sequence>
<reference evidence="2" key="1">
    <citation type="submission" date="2020-03" db="EMBL/GenBank/DDBJ databases">
        <title>Genome assembly of Azotobacter chroococcum W5.</title>
        <authorList>
            <person name="Kannepalli A."/>
        </authorList>
    </citation>
    <scope>NUCLEOTIDE SEQUENCE</scope>
    <source>
        <strain evidence="2">W5</strain>
    </source>
</reference>
<evidence type="ECO:0000313" key="3">
    <source>
        <dbReference type="Proteomes" id="UP000736384"/>
    </source>
</evidence>
<keyword evidence="2" id="KW-0255">Endonuclease</keyword>
<dbReference type="GO" id="GO:0004519">
    <property type="term" value="F:endonuclease activity"/>
    <property type="evidence" value="ECO:0007669"/>
    <property type="project" value="UniProtKB-KW"/>
</dbReference>
<feature type="domain" description="HNH" evidence="1">
    <location>
        <begin position="76"/>
        <end position="120"/>
    </location>
</feature>